<dbReference type="Proteomes" id="UP001500466">
    <property type="component" value="Unassembled WGS sequence"/>
</dbReference>
<dbReference type="PRINTS" id="PR00359">
    <property type="entry name" value="BP450"/>
</dbReference>
<dbReference type="PANTHER" id="PTHR46696">
    <property type="entry name" value="P450, PUTATIVE (EUROFUNG)-RELATED"/>
    <property type="match status" value="1"/>
</dbReference>
<evidence type="ECO:0000313" key="4">
    <source>
        <dbReference type="Proteomes" id="UP001500466"/>
    </source>
</evidence>
<dbReference type="InterPro" id="IPR002397">
    <property type="entry name" value="Cyt_P450_B"/>
</dbReference>
<sequence length="479" mass="52166">MTSSSPSPTPPPECPAHGYPLYGQEFADSPAAAYAHLRQYGPLAPVTLHETVTASLVTSYEAALHILRSPETFSKDPRRWAGLQDGRIGPDNPLLPMMGYRPNALFTDGAEHARFRSAITDSLDRIDPIELREYVERSADKLIDAFETDGKADLRREYALVVPLLVFMEMFGCPPQIAEKLVRGMSGIFELVDAEKANALLFEGMVELVALKRAKPGADVTSWLMAHPAELSDEEMIHQLTLLMGAGTEPQQNLICNALRLLLSDDRFAGSLSGGTMPIDDALDEVLWTDPPMANYGVHFPVHDVDFAGTRLKAGEPIMVSFAAANTDPALAAEHRAGNRAHLAWSAGPHTCPAKDGARLIASVAIERLLDRLPDVELAIPAERLRWRPGPFHRALAELPVVFPPVDPASAAPPRRPPLPESTAPQLGDSTWPNSPARTSSTRPEATSTASTPGSAPADRPRWWHSLAVWRRGRSTTRP</sequence>
<comment type="similarity">
    <text evidence="1">Belongs to the cytochrome P450 family.</text>
</comment>
<evidence type="ECO:0000256" key="1">
    <source>
        <dbReference type="ARBA" id="ARBA00010617"/>
    </source>
</evidence>
<protein>
    <submittedName>
        <fullName evidence="3">Cytochrome P450</fullName>
    </submittedName>
</protein>
<organism evidence="3 4">
    <name type="scientific">Yinghuangia aomiensis</name>
    <dbReference type="NCBI Taxonomy" id="676205"/>
    <lineage>
        <taxon>Bacteria</taxon>
        <taxon>Bacillati</taxon>
        <taxon>Actinomycetota</taxon>
        <taxon>Actinomycetes</taxon>
        <taxon>Kitasatosporales</taxon>
        <taxon>Streptomycetaceae</taxon>
        <taxon>Yinghuangia</taxon>
    </lineage>
</organism>
<dbReference type="Gene3D" id="1.10.630.10">
    <property type="entry name" value="Cytochrome P450"/>
    <property type="match status" value="1"/>
</dbReference>
<evidence type="ECO:0000313" key="3">
    <source>
        <dbReference type="EMBL" id="GAA4969917.1"/>
    </source>
</evidence>
<evidence type="ECO:0000256" key="2">
    <source>
        <dbReference type="SAM" id="MobiDB-lite"/>
    </source>
</evidence>
<comment type="caution">
    <text evidence="3">The sequence shown here is derived from an EMBL/GenBank/DDBJ whole genome shotgun (WGS) entry which is preliminary data.</text>
</comment>
<dbReference type="RefSeq" id="WP_345676845.1">
    <property type="nucleotide sequence ID" value="NZ_BAABHS010000013.1"/>
</dbReference>
<dbReference type="PANTHER" id="PTHR46696:SF1">
    <property type="entry name" value="CYTOCHROME P450 YJIB-RELATED"/>
    <property type="match status" value="1"/>
</dbReference>
<feature type="region of interest" description="Disordered" evidence="2">
    <location>
        <begin position="408"/>
        <end position="462"/>
    </location>
</feature>
<dbReference type="InterPro" id="IPR036396">
    <property type="entry name" value="Cyt_P450_sf"/>
</dbReference>
<feature type="compositionally biased region" description="Polar residues" evidence="2">
    <location>
        <begin position="428"/>
        <end position="454"/>
    </location>
</feature>
<keyword evidence="4" id="KW-1185">Reference proteome</keyword>
<dbReference type="CDD" id="cd20623">
    <property type="entry name" value="CYP_unk"/>
    <property type="match status" value="1"/>
</dbReference>
<proteinExistence type="inferred from homology"/>
<name>A0ABP9HFL7_9ACTN</name>
<accession>A0ABP9HFL7</accession>
<gene>
    <name evidence="3" type="ORF">GCM10023205_39150</name>
</gene>
<dbReference type="SUPFAM" id="SSF48264">
    <property type="entry name" value="Cytochrome P450"/>
    <property type="match status" value="1"/>
</dbReference>
<reference evidence="4" key="1">
    <citation type="journal article" date="2019" name="Int. J. Syst. Evol. Microbiol.">
        <title>The Global Catalogue of Microorganisms (GCM) 10K type strain sequencing project: providing services to taxonomists for standard genome sequencing and annotation.</title>
        <authorList>
            <consortium name="The Broad Institute Genomics Platform"/>
            <consortium name="The Broad Institute Genome Sequencing Center for Infectious Disease"/>
            <person name="Wu L."/>
            <person name="Ma J."/>
        </authorList>
    </citation>
    <scope>NUCLEOTIDE SEQUENCE [LARGE SCALE GENOMIC DNA]</scope>
    <source>
        <strain evidence="4">JCM 17986</strain>
    </source>
</reference>
<dbReference type="EMBL" id="BAABHS010000013">
    <property type="protein sequence ID" value="GAA4969917.1"/>
    <property type="molecule type" value="Genomic_DNA"/>
</dbReference>